<keyword evidence="2" id="KW-1185">Reference proteome</keyword>
<dbReference type="EMBL" id="JARBHB010000002">
    <property type="protein sequence ID" value="KAJ8892136.1"/>
    <property type="molecule type" value="Genomic_DNA"/>
</dbReference>
<sequence length="142" mass="16508">MLSLTKCFILLKQEGCDSHLPVVKRLLEQYVALTLYFQGAVFSNKLASAQHILTWLRDPTCKLYLQILEFKYTSGGIAVDLKQFKLKCIDFFIEGGHEIYQRFPFKPMQKLKLLDFLNHEVVKGRSFQSIAAVFPFYTHLIK</sequence>
<evidence type="ECO:0000313" key="2">
    <source>
        <dbReference type="Proteomes" id="UP001159363"/>
    </source>
</evidence>
<accession>A0ABQ9I669</accession>
<dbReference type="Proteomes" id="UP001159363">
    <property type="component" value="Chromosome 2"/>
</dbReference>
<organism evidence="1 2">
    <name type="scientific">Dryococelus australis</name>
    <dbReference type="NCBI Taxonomy" id="614101"/>
    <lineage>
        <taxon>Eukaryota</taxon>
        <taxon>Metazoa</taxon>
        <taxon>Ecdysozoa</taxon>
        <taxon>Arthropoda</taxon>
        <taxon>Hexapoda</taxon>
        <taxon>Insecta</taxon>
        <taxon>Pterygota</taxon>
        <taxon>Neoptera</taxon>
        <taxon>Polyneoptera</taxon>
        <taxon>Phasmatodea</taxon>
        <taxon>Verophasmatodea</taxon>
        <taxon>Anareolatae</taxon>
        <taxon>Phasmatidae</taxon>
        <taxon>Eurycanthinae</taxon>
        <taxon>Dryococelus</taxon>
    </lineage>
</organism>
<evidence type="ECO:0008006" key="3">
    <source>
        <dbReference type="Google" id="ProtNLM"/>
    </source>
</evidence>
<comment type="caution">
    <text evidence="1">The sequence shown here is derived from an EMBL/GenBank/DDBJ whole genome shotgun (WGS) entry which is preliminary data.</text>
</comment>
<reference evidence="1 2" key="1">
    <citation type="submission" date="2023-02" db="EMBL/GenBank/DDBJ databases">
        <title>LHISI_Scaffold_Assembly.</title>
        <authorList>
            <person name="Stuart O.P."/>
            <person name="Cleave R."/>
            <person name="Magrath M.J.L."/>
            <person name="Mikheyev A.S."/>
        </authorList>
    </citation>
    <scope>NUCLEOTIDE SEQUENCE [LARGE SCALE GENOMIC DNA]</scope>
    <source>
        <strain evidence="1">Daus_M_001</strain>
        <tissue evidence="1">Leg muscle</tissue>
    </source>
</reference>
<protein>
    <recommendedName>
        <fullName evidence="3">Maturase K</fullName>
    </recommendedName>
</protein>
<proteinExistence type="predicted"/>
<name>A0ABQ9I669_9NEOP</name>
<gene>
    <name evidence="1" type="ORF">PR048_004716</name>
</gene>
<evidence type="ECO:0000313" key="1">
    <source>
        <dbReference type="EMBL" id="KAJ8892136.1"/>
    </source>
</evidence>